<accession>U9UAC1</accession>
<protein>
    <submittedName>
        <fullName evidence="2">Uncharacterized protein</fullName>
    </submittedName>
</protein>
<reference evidence="2" key="1">
    <citation type="submission" date="2013-07" db="EMBL/GenBank/DDBJ databases">
        <title>The genome of an arbuscular mycorrhizal fungus provides insights into the evolution of the oldest plant symbiosis.</title>
        <authorList>
            <consortium name="DOE Joint Genome Institute"/>
            <person name="Tisserant E."/>
            <person name="Malbreil M."/>
            <person name="Kuo A."/>
            <person name="Kohler A."/>
            <person name="Symeonidi A."/>
            <person name="Balestrini R."/>
            <person name="Charron P."/>
            <person name="Duensing N."/>
            <person name="Frei-dit-Frey N."/>
            <person name="Gianinazzi-Pearson V."/>
            <person name="Gilbert B."/>
            <person name="Handa Y."/>
            <person name="Hijri M."/>
            <person name="Kaul R."/>
            <person name="Kawaguchi M."/>
            <person name="Krajinski F."/>
            <person name="Lammers P."/>
            <person name="Lapierre D."/>
            <person name="Masclaux F.G."/>
            <person name="Murat C."/>
            <person name="Morin E."/>
            <person name="Ndikumana S."/>
            <person name="Pagni M."/>
            <person name="Petitpierre D."/>
            <person name="Requena N."/>
            <person name="Rosikiewicz P."/>
            <person name="Riley R."/>
            <person name="Saito K."/>
            <person name="San Clemente H."/>
            <person name="Shapiro H."/>
            <person name="van Tuinen D."/>
            <person name="Becard G."/>
            <person name="Bonfante P."/>
            <person name="Paszkowski U."/>
            <person name="Shachar-Hill Y."/>
            <person name="Young J.P."/>
            <person name="Sanders I.R."/>
            <person name="Henrissat B."/>
            <person name="Rensing S.A."/>
            <person name="Grigoriev I.V."/>
            <person name="Corradi N."/>
            <person name="Roux C."/>
            <person name="Martin F."/>
        </authorList>
    </citation>
    <scope>NUCLEOTIDE SEQUENCE</scope>
    <source>
        <strain evidence="2">DAOM 197198</strain>
    </source>
</reference>
<evidence type="ECO:0000256" key="1">
    <source>
        <dbReference type="SAM" id="MobiDB-lite"/>
    </source>
</evidence>
<evidence type="ECO:0000313" key="2">
    <source>
        <dbReference type="EMBL" id="ESA12556.1"/>
    </source>
</evidence>
<sequence length="126" mass="14539">MKEIRKAAVDNLELRKELTNSIDSIQRFLDNRTSHLSLHNQNFKSALPAKDEDMKYFFEAIHDIESEISAENTTAQDLKKHLNIQQFLKTHCQSHEFRAPDESSQLGSTRESSRVESSSIQEFSIT</sequence>
<gene>
    <name evidence="2" type="ORF">GLOINDRAFT_27003</name>
</gene>
<dbReference type="EMBL" id="KI284803">
    <property type="protein sequence ID" value="ESA12556.1"/>
    <property type="molecule type" value="Genomic_DNA"/>
</dbReference>
<feature type="region of interest" description="Disordered" evidence="1">
    <location>
        <begin position="93"/>
        <end position="126"/>
    </location>
</feature>
<proteinExistence type="predicted"/>
<organism evidence="2">
    <name type="scientific">Rhizophagus irregularis (strain DAOM 181602 / DAOM 197198 / MUCL 43194)</name>
    <name type="common">Arbuscular mycorrhizal fungus</name>
    <name type="synonym">Glomus intraradices</name>
    <dbReference type="NCBI Taxonomy" id="747089"/>
    <lineage>
        <taxon>Eukaryota</taxon>
        <taxon>Fungi</taxon>
        <taxon>Fungi incertae sedis</taxon>
        <taxon>Mucoromycota</taxon>
        <taxon>Glomeromycotina</taxon>
        <taxon>Glomeromycetes</taxon>
        <taxon>Glomerales</taxon>
        <taxon>Glomeraceae</taxon>
        <taxon>Rhizophagus</taxon>
    </lineage>
</organism>
<name>U9UAC1_RHIID</name>
<dbReference type="HOGENOM" id="CLU_1982732_0_0_1"/>
<dbReference type="AlphaFoldDB" id="U9UAC1"/>
<dbReference type="VEuPathDB" id="FungiDB:RhiirFUN_005826"/>